<dbReference type="InterPro" id="IPR003779">
    <property type="entry name" value="CMD-like"/>
</dbReference>
<dbReference type="InterPro" id="IPR029032">
    <property type="entry name" value="AhpD-like"/>
</dbReference>
<protein>
    <submittedName>
        <fullName evidence="2">Alkylhydroperoxidase AhpD family core domain protein</fullName>
    </submittedName>
</protein>
<dbReference type="Gene3D" id="1.20.1290.10">
    <property type="entry name" value="AhpD-like"/>
    <property type="match status" value="1"/>
</dbReference>
<reference evidence="2 3" key="1">
    <citation type="submission" date="2012-02" db="EMBL/GenBank/DDBJ databases">
        <title>Improved High-Quality Draft sequence of Microvirga sp. WSM3557.</title>
        <authorList>
            <consortium name="US DOE Joint Genome Institute"/>
            <person name="Lucas S."/>
            <person name="Han J."/>
            <person name="Lapidus A."/>
            <person name="Cheng J.-F."/>
            <person name="Goodwin L."/>
            <person name="Pitluck S."/>
            <person name="Peters L."/>
            <person name="Zhang X."/>
            <person name="Detter J.C."/>
            <person name="Han C."/>
            <person name="Tapia R."/>
            <person name="Land M."/>
            <person name="Hauser L."/>
            <person name="Kyrpides N."/>
            <person name="Ivanova N."/>
            <person name="Pagani I."/>
            <person name="Brau L."/>
            <person name="Yates R."/>
            <person name="O'Hara G."/>
            <person name="Rui T."/>
            <person name="Howieson J."/>
            <person name="Reeve W."/>
            <person name="Woyke T."/>
        </authorList>
    </citation>
    <scope>NUCLEOTIDE SEQUENCE [LARGE SCALE GENOMIC DNA]</scope>
    <source>
        <strain evidence="2 3">WSM3557</strain>
    </source>
</reference>
<dbReference type="PATRIC" id="fig|864069.3.peg.1256"/>
<dbReference type="STRING" id="864069.MicloDRAFT_00011320"/>
<dbReference type="GO" id="GO:0051920">
    <property type="term" value="F:peroxiredoxin activity"/>
    <property type="evidence" value="ECO:0007669"/>
    <property type="project" value="InterPro"/>
</dbReference>
<evidence type="ECO:0000259" key="1">
    <source>
        <dbReference type="Pfam" id="PF02627"/>
    </source>
</evidence>
<accession>I4Z0S0</accession>
<dbReference type="Proteomes" id="UP000003947">
    <property type="component" value="Unassembled WGS sequence"/>
</dbReference>
<dbReference type="PANTHER" id="PTHR33930:SF2">
    <property type="entry name" value="BLR3452 PROTEIN"/>
    <property type="match status" value="1"/>
</dbReference>
<keyword evidence="2" id="KW-0575">Peroxidase</keyword>
<dbReference type="AlphaFoldDB" id="I4Z0S0"/>
<dbReference type="NCBIfam" id="TIGR00778">
    <property type="entry name" value="ahpD_dom"/>
    <property type="match status" value="1"/>
</dbReference>
<organism evidence="2 3">
    <name type="scientific">Microvirga lotononidis</name>
    <dbReference type="NCBI Taxonomy" id="864069"/>
    <lineage>
        <taxon>Bacteria</taxon>
        <taxon>Pseudomonadati</taxon>
        <taxon>Pseudomonadota</taxon>
        <taxon>Alphaproteobacteria</taxon>
        <taxon>Hyphomicrobiales</taxon>
        <taxon>Methylobacteriaceae</taxon>
        <taxon>Microvirga</taxon>
    </lineage>
</organism>
<feature type="domain" description="Carboxymuconolactone decarboxylase-like" evidence="1">
    <location>
        <begin position="22"/>
        <end position="100"/>
    </location>
</feature>
<dbReference type="SUPFAM" id="SSF69118">
    <property type="entry name" value="AhpD-like"/>
    <property type="match status" value="1"/>
</dbReference>
<dbReference type="OrthoDB" id="9801997at2"/>
<keyword evidence="2" id="KW-0560">Oxidoreductase</keyword>
<dbReference type="InterPro" id="IPR004675">
    <property type="entry name" value="AhpD_core"/>
</dbReference>
<dbReference type="RefSeq" id="WP_009489810.1">
    <property type="nucleotide sequence ID" value="NZ_CP141050.1"/>
</dbReference>
<dbReference type="eggNOG" id="COG0599">
    <property type="taxonomic scope" value="Bacteria"/>
</dbReference>
<evidence type="ECO:0000313" key="2">
    <source>
        <dbReference type="EMBL" id="EIM29812.1"/>
    </source>
</evidence>
<dbReference type="Pfam" id="PF02627">
    <property type="entry name" value="CMD"/>
    <property type="match status" value="1"/>
</dbReference>
<dbReference type="PANTHER" id="PTHR33930">
    <property type="entry name" value="ALKYL HYDROPEROXIDE REDUCTASE AHPD"/>
    <property type="match status" value="1"/>
</dbReference>
<dbReference type="EMBL" id="JH660640">
    <property type="protein sequence ID" value="EIM29812.1"/>
    <property type="molecule type" value="Genomic_DNA"/>
</dbReference>
<name>I4Z0S0_9HYPH</name>
<gene>
    <name evidence="2" type="ORF">MicloDRAFT_00011320</name>
</gene>
<keyword evidence="3" id="KW-1185">Reference proteome</keyword>
<dbReference type="HOGENOM" id="CLU_137228_3_0_5"/>
<evidence type="ECO:0000313" key="3">
    <source>
        <dbReference type="Proteomes" id="UP000003947"/>
    </source>
</evidence>
<sequence>MGSPLYPESSPELARRRRELAPDVQAAFEAFGRQVFAAGALDAKTKQLIAVAVAHVTQCPYCIQGHTKAAQRAGATPQEFMEAVWVAAEMRAGAACAYAAVMLTSLSEDQ</sequence>
<proteinExistence type="predicted"/>